<dbReference type="PANTHER" id="PTHR31373:SF17">
    <property type="entry name" value="OS06G0652100 PROTEIN"/>
    <property type="match status" value="1"/>
</dbReference>
<name>A0A834GSV5_RHOSS</name>
<dbReference type="Pfam" id="PF11443">
    <property type="entry name" value="DUF2828"/>
    <property type="match status" value="1"/>
</dbReference>
<sequence>MFPLDSDPEYKEMEEAHYAYRVRHRLRKQVLVPLREAVNLPESFKRSKIETERYTGYSLLQSSWLCYNAQVLETVAEKRCLNCWDWERFAKIVDRQWREMVEGHIKKGKFGSCLAVCFRGNNHLQMDIIASLGLSVSDVAEEPWRKYILVFNSEPELVKFDLSELLDSDGSYLCSLWERYAYLKISLPKKNGDFRKIADVILQFAIENKLSRDKMVKRLSVFYDSYFGEALGYDDLVWGGDSWEKDYEVLRNNMKKGVAILNRHSKILMKYFLEEGGRMRPEDVMRWAIYGEKYKHLVKAFVWVGRRAETEGASETPGTPDGHLQRRHYGNGSGAPTELSQ</sequence>
<protein>
    <submittedName>
        <fullName evidence="4">Uncharacterized protein</fullName>
    </submittedName>
</protein>
<dbReference type="Pfam" id="PF25043">
    <property type="entry name" value="DUF7788"/>
    <property type="match status" value="1"/>
</dbReference>
<organism evidence="4 5">
    <name type="scientific">Rhododendron simsii</name>
    <name type="common">Sims's rhododendron</name>
    <dbReference type="NCBI Taxonomy" id="118357"/>
    <lineage>
        <taxon>Eukaryota</taxon>
        <taxon>Viridiplantae</taxon>
        <taxon>Streptophyta</taxon>
        <taxon>Embryophyta</taxon>
        <taxon>Tracheophyta</taxon>
        <taxon>Spermatophyta</taxon>
        <taxon>Magnoliopsida</taxon>
        <taxon>eudicotyledons</taxon>
        <taxon>Gunneridae</taxon>
        <taxon>Pentapetalae</taxon>
        <taxon>asterids</taxon>
        <taxon>Ericales</taxon>
        <taxon>Ericaceae</taxon>
        <taxon>Ericoideae</taxon>
        <taxon>Rhodoreae</taxon>
        <taxon>Rhododendron</taxon>
    </lineage>
</organism>
<dbReference type="EMBL" id="WJXA01000008">
    <property type="protein sequence ID" value="KAF7136282.1"/>
    <property type="molecule type" value="Genomic_DNA"/>
</dbReference>
<dbReference type="PANTHER" id="PTHR31373">
    <property type="entry name" value="OS06G0652100 PROTEIN"/>
    <property type="match status" value="1"/>
</dbReference>
<accession>A0A834GSV5</accession>
<evidence type="ECO:0000313" key="5">
    <source>
        <dbReference type="Proteomes" id="UP000626092"/>
    </source>
</evidence>
<evidence type="ECO:0000259" key="2">
    <source>
        <dbReference type="Pfam" id="PF11443"/>
    </source>
</evidence>
<dbReference type="Proteomes" id="UP000626092">
    <property type="component" value="Unassembled WGS sequence"/>
</dbReference>
<dbReference type="PIRSF" id="PIRSF015417">
    <property type="entry name" value="T31B5_30_vWA"/>
    <property type="match status" value="1"/>
</dbReference>
<dbReference type="InterPro" id="IPR011205">
    <property type="entry name" value="UCP015417_vWA"/>
</dbReference>
<feature type="domain" description="DUF7788" evidence="3">
    <location>
        <begin position="121"/>
        <end position="254"/>
    </location>
</feature>
<feature type="domain" description="DUF2828" evidence="2">
    <location>
        <begin position="1"/>
        <end position="43"/>
    </location>
</feature>
<dbReference type="OrthoDB" id="1149618at2759"/>
<evidence type="ECO:0000259" key="3">
    <source>
        <dbReference type="Pfam" id="PF25043"/>
    </source>
</evidence>
<comment type="caution">
    <text evidence="4">The sequence shown here is derived from an EMBL/GenBank/DDBJ whole genome shotgun (WGS) entry which is preliminary data.</text>
</comment>
<dbReference type="InterPro" id="IPR058580">
    <property type="entry name" value="DUF2828"/>
</dbReference>
<feature type="region of interest" description="Disordered" evidence="1">
    <location>
        <begin position="311"/>
        <end position="341"/>
    </location>
</feature>
<reference evidence="4" key="1">
    <citation type="submission" date="2019-11" db="EMBL/GenBank/DDBJ databases">
        <authorList>
            <person name="Liu Y."/>
            <person name="Hou J."/>
            <person name="Li T.-Q."/>
            <person name="Guan C.-H."/>
            <person name="Wu X."/>
            <person name="Wu H.-Z."/>
            <person name="Ling F."/>
            <person name="Zhang R."/>
            <person name="Shi X.-G."/>
            <person name="Ren J.-P."/>
            <person name="Chen E.-F."/>
            <person name="Sun J.-M."/>
        </authorList>
    </citation>
    <scope>NUCLEOTIDE SEQUENCE</scope>
    <source>
        <strain evidence="4">Adult_tree_wgs_1</strain>
        <tissue evidence="4">Leaves</tissue>
    </source>
</reference>
<dbReference type="InterPro" id="IPR056690">
    <property type="entry name" value="DUF7788"/>
</dbReference>
<evidence type="ECO:0000313" key="4">
    <source>
        <dbReference type="EMBL" id="KAF7136282.1"/>
    </source>
</evidence>
<dbReference type="AlphaFoldDB" id="A0A834GSV5"/>
<evidence type="ECO:0000256" key="1">
    <source>
        <dbReference type="SAM" id="MobiDB-lite"/>
    </source>
</evidence>
<keyword evidence="5" id="KW-1185">Reference proteome</keyword>
<proteinExistence type="predicted"/>
<gene>
    <name evidence="4" type="ORF">RHSIM_Rhsim08G0161800</name>
</gene>